<evidence type="ECO:0000313" key="3">
    <source>
        <dbReference type="Proteomes" id="UP001152622"/>
    </source>
</evidence>
<accession>A0A9Q1G9F1</accession>
<evidence type="ECO:0000313" key="2">
    <source>
        <dbReference type="EMBL" id="KAJ8379374.1"/>
    </source>
</evidence>
<keyword evidence="3" id="KW-1185">Reference proteome</keyword>
<evidence type="ECO:0000256" key="1">
    <source>
        <dbReference type="SAM" id="MobiDB-lite"/>
    </source>
</evidence>
<reference evidence="2" key="1">
    <citation type="journal article" date="2023" name="Science">
        <title>Genome structures resolve the early diversification of teleost fishes.</title>
        <authorList>
            <person name="Parey E."/>
            <person name="Louis A."/>
            <person name="Montfort J."/>
            <person name="Bouchez O."/>
            <person name="Roques C."/>
            <person name="Iampietro C."/>
            <person name="Lluch J."/>
            <person name="Castinel A."/>
            <person name="Donnadieu C."/>
            <person name="Desvignes T."/>
            <person name="Floi Bucao C."/>
            <person name="Jouanno E."/>
            <person name="Wen M."/>
            <person name="Mejri S."/>
            <person name="Dirks R."/>
            <person name="Jansen H."/>
            <person name="Henkel C."/>
            <person name="Chen W.J."/>
            <person name="Zahm M."/>
            <person name="Cabau C."/>
            <person name="Klopp C."/>
            <person name="Thompson A.W."/>
            <person name="Robinson-Rechavi M."/>
            <person name="Braasch I."/>
            <person name="Lecointre G."/>
            <person name="Bobe J."/>
            <person name="Postlethwait J.H."/>
            <person name="Berthelot C."/>
            <person name="Roest Crollius H."/>
            <person name="Guiguen Y."/>
        </authorList>
    </citation>
    <scope>NUCLEOTIDE SEQUENCE</scope>
    <source>
        <strain evidence="2">WJC10195</strain>
    </source>
</reference>
<feature type="region of interest" description="Disordered" evidence="1">
    <location>
        <begin position="22"/>
        <end position="43"/>
    </location>
</feature>
<organism evidence="2 3">
    <name type="scientific">Synaphobranchus kaupii</name>
    <name type="common">Kaup's arrowtooth eel</name>
    <dbReference type="NCBI Taxonomy" id="118154"/>
    <lineage>
        <taxon>Eukaryota</taxon>
        <taxon>Metazoa</taxon>
        <taxon>Chordata</taxon>
        <taxon>Craniata</taxon>
        <taxon>Vertebrata</taxon>
        <taxon>Euteleostomi</taxon>
        <taxon>Actinopterygii</taxon>
        <taxon>Neopterygii</taxon>
        <taxon>Teleostei</taxon>
        <taxon>Anguilliformes</taxon>
        <taxon>Synaphobranchidae</taxon>
        <taxon>Synaphobranchus</taxon>
    </lineage>
</organism>
<dbReference type="Proteomes" id="UP001152622">
    <property type="component" value="Chromosome 1"/>
</dbReference>
<comment type="caution">
    <text evidence="2">The sequence shown here is derived from an EMBL/GenBank/DDBJ whole genome shotgun (WGS) entry which is preliminary data.</text>
</comment>
<sequence>MRLHGLPATLSQQQALARAKGRWRRRGAEATRRTNVPPSENKLHGEYRARRTANTTLDVLRAHAAIMPSLSASRSRVWAVAAAVGSTLLLRAGLSQFITAIYEQTAKPNDHQATENRTPAGVRKLLSVNPRRLRPFPAAMKTKTLLKQALGGRAWVGGR</sequence>
<dbReference type="EMBL" id="JAINUF010000001">
    <property type="protein sequence ID" value="KAJ8379374.1"/>
    <property type="molecule type" value="Genomic_DNA"/>
</dbReference>
<gene>
    <name evidence="2" type="ORF">SKAU_G00001520</name>
</gene>
<dbReference type="AlphaFoldDB" id="A0A9Q1G9F1"/>
<proteinExistence type="predicted"/>
<protein>
    <submittedName>
        <fullName evidence="2">Uncharacterized protein</fullName>
    </submittedName>
</protein>
<name>A0A9Q1G9F1_SYNKA</name>